<dbReference type="EMBL" id="AE001437">
    <property type="protein sequence ID" value="AAK79820.1"/>
    <property type="molecule type" value="Genomic_DNA"/>
</dbReference>
<dbReference type="AlphaFoldDB" id="Q97I00"/>
<dbReference type="PIR" id="A97129">
    <property type="entry name" value="A97129"/>
</dbReference>
<dbReference type="InterPro" id="IPR002156">
    <property type="entry name" value="RNaseH_domain"/>
</dbReference>
<dbReference type="CDD" id="cd09277">
    <property type="entry name" value="RNase_HI_bacteria_like"/>
    <property type="match status" value="1"/>
</dbReference>
<dbReference type="HOGENOM" id="CLU_1132030_0_0_9"/>
<dbReference type="STRING" id="272562.CA_C1856"/>
<feature type="domain" description="RNase H type-1" evidence="1">
    <location>
        <begin position="3"/>
        <end position="137"/>
    </location>
</feature>
<sequence>MRRLDNFKIYSDGSYLDDKVGYGAVILKNGECIKKIYGRVCETYATGSRQVGGEIKAVEHALTWCDENNIHSVTVYYDFENIEKWAKGDYTANKPLTQEFKEFIEKCTIDINWVKVKSHTGIKWNDAADVLAKKGTLEEEYPLDNRKDVINKLTPPNASDSYFEELKDFCENFVNFLNDRGYNSIFKGVFNSCDGMIEIWINESKVGNLHVYNTSKKKLSPAYHDIKREDYKSDLEKLFCIYKKN</sequence>
<evidence type="ECO:0000259" key="1">
    <source>
        <dbReference type="PROSITE" id="PS50879"/>
    </source>
</evidence>
<dbReference type="Pfam" id="PF00075">
    <property type="entry name" value="RNase_H"/>
    <property type="match status" value="1"/>
</dbReference>
<protein>
    <submittedName>
        <fullName evidence="2">Ribonuclease HI</fullName>
    </submittedName>
</protein>
<dbReference type="Gene3D" id="3.30.420.10">
    <property type="entry name" value="Ribonuclease H-like superfamily/Ribonuclease H"/>
    <property type="match status" value="1"/>
</dbReference>
<dbReference type="SUPFAM" id="SSF53098">
    <property type="entry name" value="Ribonuclease H-like"/>
    <property type="match status" value="1"/>
</dbReference>
<name>Q97I00_CLOAB</name>
<gene>
    <name evidence="2" type="ordered locus">CA_C1856</name>
</gene>
<dbReference type="OrthoDB" id="9811552at2"/>
<dbReference type="RefSeq" id="WP_010965161.1">
    <property type="nucleotide sequence ID" value="NC_003030.1"/>
</dbReference>
<dbReference type="GO" id="GO:0004523">
    <property type="term" value="F:RNA-DNA hybrid ribonuclease activity"/>
    <property type="evidence" value="ECO:0007669"/>
    <property type="project" value="InterPro"/>
</dbReference>
<evidence type="ECO:0000313" key="3">
    <source>
        <dbReference type="Proteomes" id="UP000000814"/>
    </source>
</evidence>
<dbReference type="InterPro" id="IPR036397">
    <property type="entry name" value="RNaseH_sf"/>
</dbReference>
<dbReference type="PATRIC" id="fig|272562.8.peg.2060"/>
<proteinExistence type="predicted"/>
<dbReference type="Proteomes" id="UP000000814">
    <property type="component" value="Chromosome"/>
</dbReference>
<dbReference type="InterPro" id="IPR012337">
    <property type="entry name" value="RNaseH-like_sf"/>
</dbReference>
<organism evidence="2 3">
    <name type="scientific">Clostridium acetobutylicum (strain ATCC 824 / DSM 792 / JCM 1419 / IAM 19013 / LMG 5710 / NBRC 13948 / NRRL B-527 / VKM B-1787 / 2291 / W)</name>
    <dbReference type="NCBI Taxonomy" id="272562"/>
    <lineage>
        <taxon>Bacteria</taxon>
        <taxon>Bacillati</taxon>
        <taxon>Bacillota</taxon>
        <taxon>Clostridia</taxon>
        <taxon>Eubacteriales</taxon>
        <taxon>Clostridiaceae</taxon>
        <taxon>Clostridium</taxon>
    </lineage>
</organism>
<dbReference type="GO" id="GO:0003676">
    <property type="term" value="F:nucleic acid binding"/>
    <property type="evidence" value="ECO:0007669"/>
    <property type="project" value="InterPro"/>
</dbReference>
<accession>Q97I00</accession>
<dbReference type="KEGG" id="cac:CA_C1856"/>
<keyword evidence="3" id="KW-1185">Reference proteome</keyword>
<dbReference type="eggNOG" id="COG3341">
    <property type="taxonomic scope" value="Bacteria"/>
</dbReference>
<dbReference type="PROSITE" id="PS50879">
    <property type="entry name" value="RNASE_H_1"/>
    <property type="match status" value="1"/>
</dbReference>
<dbReference type="GeneID" id="44998347"/>
<reference evidence="2 3" key="1">
    <citation type="journal article" date="2001" name="J. Bacteriol.">
        <title>Genome sequence and comparative analysis of the solvent-producing bacterium Clostridium acetobutylicum.</title>
        <authorList>
            <person name="Nolling J."/>
            <person name="Breton G."/>
            <person name="Omelchenko M.V."/>
            <person name="Makarova K.S."/>
            <person name="Zeng Q."/>
            <person name="Gibson R."/>
            <person name="Lee H.M."/>
            <person name="Dubois J."/>
            <person name="Qiu D."/>
            <person name="Hitti J."/>
            <person name="Wolf Y.I."/>
            <person name="Tatusov R.L."/>
            <person name="Sabathe F."/>
            <person name="Doucette-Stamm L."/>
            <person name="Soucaille P."/>
            <person name="Daly M.J."/>
            <person name="Bennett G.N."/>
            <person name="Koonin E.V."/>
            <person name="Smith D.R."/>
        </authorList>
    </citation>
    <scope>NUCLEOTIDE SEQUENCE [LARGE SCALE GENOMIC DNA]</scope>
    <source>
        <strain evidence="3">ATCC 824 / DSM 792 / JCM 1419 / LMG 5710 / VKM B-1787</strain>
    </source>
</reference>
<evidence type="ECO:0000313" key="2">
    <source>
        <dbReference type="EMBL" id="AAK79820.1"/>
    </source>
</evidence>